<dbReference type="AlphaFoldDB" id="A0A2G9U997"/>
<sequence length="103" mass="11856">MALVMMDQAILRIMGSRFRTKLRVEAVFKVLVIQSQVLLLLLRLKSFPMNLQRFPLSSSRARRPITSLSATWSRTSQNSSRSSFSMNCSKTKLVQPDPQQILW</sequence>
<organism evidence="2 3">
    <name type="scientific">Teladorsagia circumcincta</name>
    <name type="common">Brown stomach worm</name>
    <name type="synonym">Ostertagia circumcincta</name>
    <dbReference type="NCBI Taxonomy" id="45464"/>
    <lineage>
        <taxon>Eukaryota</taxon>
        <taxon>Metazoa</taxon>
        <taxon>Ecdysozoa</taxon>
        <taxon>Nematoda</taxon>
        <taxon>Chromadorea</taxon>
        <taxon>Rhabditida</taxon>
        <taxon>Rhabditina</taxon>
        <taxon>Rhabditomorpha</taxon>
        <taxon>Strongyloidea</taxon>
        <taxon>Trichostrongylidae</taxon>
        <taxon>Teladorsagia</taxon>
    </lineage>
</organism>
<dbReference type="Proteomes" id="UP000230423">
    <property type="component" value="Unassembled WGS sequence"/>
</dbReference>
<protein>
    <submittedName>
        <fullName evidence="2">Uncharacterized protein</fullName>
    </submittedName>
</protein>
<evidence type="ECO:0000313" key="3">
    <source>
        <dbReference type="Proteomes" id="UP000230423"/>
    </source>
</evidence>
<reference evidence="2 3" key="1">
    <citation type="submission" date="2015-09" db="EMBL/GenBank/DDBJ databases">
        <title>Draft genome of the parasitic nematode Teladorsagia circumcincta isolate WARC Sus (inbred).</title>
        <authorList>
            <person name="Mitreva M."/>
        </authorList>
    </citation>
    <scope>NUCLEOTIDE SEQUENCE [LARGE SCALE GENOMIC DNA]</scope>
    <source>
        <strain evidence="2 3">S</strain>
    </source>
</reference>
<gene>
    <name evidence="2" type="ORF">TELCIR_11517</name>
</gene>
<evidence type="ECO:0000313" key="2">
    <source>
        <dbReference type="EMBL" id="PIO66755.1"/>
    </source>
</evidence>
<accession>A0A2G9U997</accession>
<feature type="compositionally biased region" description="Low complexity" evidence="1">
    <location>
        <begin position="73"/>
        <end position="89"/>
    </location>
</feature>
<name>A0A2G9U997_TELCI</name>
<feature type="region of interest" description="Disordered" evidence="1">
    <location>
        <begin position="72"/>
        <end position="103"/>
    </location>
</feature>
<dbReference type="EMBL" id="KZ348042">
    <property type="protein sequence ID" value="PIO66755.1"/>
    <property type="molecule type" value="Genomic_DNA"/>
</dbReference>
<proteinExistence type="predicted"/>
<evidence type="ECO:0000256" key="1">
    <source>
        <dbReference type="SAM" id="MobiDB-lite"/>
    </source>
</evidence>
<keyword evidence="3" id="KW-1185">Reference proteome</keyword>